<dbReference type="InterPro" id="IPR053806">
    <property type="entry name" value="MTHFR_C"/>
</dbReference>
<dbReference type="Pfam" id="PF21895">
    <property type="entry name" value="MTHFR_C"/>
    <property type="match status" value="1"/>
</dbReference>
<dbReference type="GO" id="GO:0071949">
    <property type="term" value="F:FAD binding"/>
    <property type="evidence" value="ECO:0007669"/>
    <property type="project" value="TreeGrafter"/>
</dbReference>
<dbReference type="PANTHER" id="PTHR45754:SF1">
    <property type="entry name" value="METHYLENETETRAHYDROFOLATE REDUCTASE 1"/>
    <property type="match status" value="1"/>
</dbReference>
<name>A0A0A2VW61_BEABA</name>
<dbReference type="GO" id="GO:0035999">
    <property type="term" value="P:tetrahydrofolate interconversion"/>
    <property type="evidence" value="ECO:0007669"/>
    <property type="project" value="EnsemblFungi"/>
</dbReference>
<dbReference type="EMBL" id="ANFO01000298">
    <property type="protein sequence ID" value="KGQ10587.1"/>
    <property type="molecule type" value="Genomic_DNA"/>
</dbReference>
<reference evidence="2 3" key="1">
    <citation type="submission" date="2012-10" db="EMBL/GenBank/DDBJ databases">
        <title>Genome sequencing and analysis of entomopathogenic fungi Beauveria bassiana D1-5.</title>
        <authorList>
            <person name="Li Q."/>
            <person name="Wang L."/>
            <person name="Zhang Z."/>
            <person name="Wang Q."/>
            <person name="Ren J."/>
            <person name="Wang M."/>
            <person name="Xu W."/>
            <person name="Wang J."/>
            <person name="Lu Y."/>
            <person name="Du Q."/>
            <person name="Sun Z."/>
        </authorList>
    </citation>
    <scope>NUCLEOTIDE SEQUENCE [LARGE SCALE GENOMIC DNA]</scope>
    <source>
        <strain evidence="2 3">D1-5</strain>
    </source>
</reference>
<dbReference type="GO" id="GO:0009086">
    <property type="term" value="P:methionine biosynthetic process"/>
    <property type="evidence" value="ECO:0007669"/>
    <property type="project" value="TreeGrafter"/>
</dbReference>
<accession>A0A0A2VW61</accession>
<dbReference type="GO" id="GO:0004489">
    <property type="term" value="F:methylenetetrahydrofolate reductase [NAD(P)H] activity"/>
    <property type="evidence" value="ECO:0007669"/>
    <property type="project" value="EnsemblFungi"/>
</dbReference>
<gene>
    <name evidence="2" type="ORF">BBAD15_g4071</name>
</gene>
<comment type="caution">
    <text evidence="2">The sequence shown here is derived from an EMBL/GenBank/DDBJ whole genome shotgun (WGS) entry which is preliminary data.</text>
</comment>
<dbReference type="GO" id="GO:0005829">
    <property type="term" value="C:cytosol"/>
    <property type="evidence" value="ECO:0007669"/>
    <property type="project" value="TreeGrafter"/>
</dbReference>
<dbReference type="Proteomes" id="UP000030106">
    <property type="component" value="Unassembled WGS sequence"/>
</dbReference>
<organism evidence="2 3">
    <name type="scientific">Beauveria bassiana D1-5</name>
    <dbReference type="NCBI Taxonomy" id="1245745"/>
    <lineage>
        <taxon>Eukaryota</taxon>
        <taxon>Fungi</taxon>
        <taxon>Dikarya</taxon>
        <taxon>Ascomycota</taxon>
        <taxon>Pezizomycotina</taxon>
        <taxon>Sordariomycetes</taxon>
        <taxon>Hypocreomycetidae</taxon>
        <taxon>Hypocreales</taxon>
        <taxon>Cordycipitaceae</taxon>
        <taxon>Beauveria</taxon>
    </lineage>
</organism>
<evidence type="ECO:0000313" key="3">
    <source>
        <dbReference type="Proteomes" id="UP000030106"/>
    </source>
</evidence>
<dbReference type="HOGENOM" id="CLU_1209631_0_0_1"/>
<protein>
    <submittedName>
        <fullName evidence="2">Methylenetetrahydrofolate reductase 2</fullName>
    </submittedName>
</protein>
<proteinExistence type="predicted"/>
<evidence type="ECO:0000259" key="1">
    <source>
        <dbReference type="Pfam" id="PF21895"/>
    </source>
</evidence>
<feature type="domain" description="MTHFR SAM-binding regulatory" evidence="1">
    <location>
        <begin position="31"/>
        <end position="226"/>
    </location>
</feature>
<dbReference type="PANTHER" id="PTHR45754">
    <property type="entry name" value="METHYLENETETRAHYDROFOLATE REDUCTASE"/>
    <property type="match status" value="1"/>
</dbReference>
<dbReference type="AlphaFoldDB" id="A0A0A2VW61"/>
<dbReference type="STRING" id="1245745.A0A0A2VW61"/>
<sequence length="229" mass="25135">MSVAQAVRLWGYPASSRDIDDMFVRHVRGELSALPWSEEELLAESSTITTHLAALNRRGWWTVASQPAVNSVRSTDPTFGWGPANGFVFQKAFVEFFLSSADWASLKDRLQAPGVRAVVCFYAGNAKGDLVSSDNSGSAAAATAAASTNAVTWGVFPSKEIVTPTIIEEVSFRAWCEEAFGIWDEWSRVYAKGSPSATLLSGIRDDYWLVNVIHHDFVDQQALWDLLLA</sequence>
<evidence type="ECO:0000313" key="2">
    <source>
        <dbReference type="EMBL" id="KGQ10587.1"/>
    </source>
</evidence>